<keyword evidence="8" id="KW-1133">Transmembrane helix</keyword>
<dbReference type="AlphaFoldDB" id="A0A2W5G3D4"/>
<dbReference type="GO" id="GO:0046872">
    <property type="term" value="F:metal ion binding"/>
    <property type="evidence" value="ECO:0007669"/>
    <property type="project" value="UniProtKB-KW"/>
</dbReference>
<feature type="transmembrane region" description="Helical" evidence="8">
    <location>
        <begin position="318"/>
        <end position="344"/>
    </location>
</feature>
<keyword evidence="8" id="KW-0812">Transmembrane</keyword>
<evidence type="ECO:0000256" key="4">
    <source>
        <dbReference type="ARBA" id="ARBA00022833"/>
    </source>
</evidence>
<feature type="binding site" evidence="7">
    <location>
        <position position="308"/>
    </location>
    <ligand>
        <name>Zn(2+)</name>
        <dbReference type="ChEBI" id="CHEBI:29105"/>
        <note>catalytic</note>
    </ligand>
</feature>
<feature type="domain" description="CAAX prenyl protease 1 N-terminal" evidence="11">
    <location>
        <begin position="70"/>
        <end position="234"/>
    </location>
</feature>
<dbReference type="Gene3D" id="3.30.2010.10">
    <property type="entry name" value="Metalloproteases ('zincins'), catalytic domain"/>
    <property type="match status" value="1"/>
</dbReference>
<sequence length="451" mass="49837">MKTWLIAAALACGLQGPALAQAPAPTQNPTQAQVQAQKADAAAQASGFKIRPVDDAWRASLPRDAEAATQAYMDRLPADVVAKSDAYYTGGYWLQLWHLLLGLVIAALWLSGRRAARLRDWAARVGRGTLRRDFLFSAVYLGVGSLLSLPLTLYEEWWREHAYDMSTQTLAAWLGEWVVASAINLLIGALTFSVLYVLIRRAGERWWIWGTAAAMALLTTMIAVSPVLFEPLFNDYKPVEDGPVKQVVLQMAHANGVPVDNVYVFDASRQTTRISANVSGLFGSAAVRLNDNLLRRTSLPEIRAVMGHELGHYVMNHIVKTLCMLALVLLVGFYAVQALLGWLLKRLAASTGIHRVDDIAGLPLLAVAFSLFFTLATPIQNTITRVQEAEADQFGLNLSREPHGFAEGQLRLVEYRKADPGPVEEFVFFHHPSTRHRILAAMRWREAMGTP</sequence>
<evidence type="ECO:0000256" key="5">
    <source>
        <dbReference type="ARBA" id="ARBA00023049"/>
    </source>
</evidence>
<evidence type="ECO:0000256" key="1">
    <source>
        <dbReference type="ARBA" id="ARBA00022670"/>
    </source>
</evidence>
<evidence type="ECO:0000256" key="2">
    <source>
        <dbReference type="ARBA" id="ARBA00022723"/>
    </source>
</evidence>
<evidence type="ECO:0000256" key="8">
    <source>
        <dbReference type="SAM" id="Phobius"/>
    </source>
</evidence>
<feature type="binding site" evidence="7">
    <location>
        <position position="388"/>
    </location>
    <ligand>
        <name>Zn(2+)</name>
        <dbReference type="ChEBI" id="CHEBI:29105"/>
        <note>catalytic</note>
    </ligand>
</feature>
<dbReference type="Proteomes" id="UP000249633">
    <property type="component" value="Unassembled WGS sequence"/>
</dbReference>
<dbReference type="PANTHER" id="PTHR10120">
    <property type="entry name" value="CAAX PRENYL PROTEASE 1"/>
    <property type="match status" value="1"/>
</dbReference>
<feature type="domain" description="Peptidase M48" evidence="10">
    <location>
        <begin position="240"/>
        <end position="443"/>
    </location>
</feature>
<feature type="binding site" evidence="7">
    <location>
        <position position="312"/>
    </location>
    <ligand>
        <name>Zn(2+)</name>
        <dbReference type="ChEBI" id="CHEBI:29105"/>
        <note>catalytic</note>
    </ligand>
</feature>
<evidence type="ECO:0000256" key="9">
    <source>
        <dbReference type="SAM" id="SignalP"/>
    </source>
</evidence>
<name>A0A2W5G3D4_9BURK</name>
<keyword evidence="4 7" id="KW-0862">Zinc</keyword>
<evidence type="ECO:0000313" key="12">
    <source>
        <dbReference type="EMBL" id="PZP36519.1"/>
    </source>
</evidence>
<feature type="signal peptide" evidence="9">
    <location>
        <begin position="1"/>
        <end position="20"/>
    </location>
</feature>
<dbReference type="Pfam" id="PF01435">
    <property type="entry name" value="Peptidase_M48"/>
    <property type="match status" value="1"/>
</dbReference>
<feature type="transmembrane region" description="Helical" evidence="8">
    <location>
        <begin position="133"/>
        <end position="154"/>
    </location>
</feature>
<evidence type="ECO:0000313" key="13">
    <source>
        <dbReference type="Proteomes" id="UP000249633"/>
    </source>
</evidence>
<evidence type="ECO:0000256" key="3">
    <source>
        <dbReference type="ARBA" id="ARBA00022801"/>
    </source>
</evidence>
<protein>
    <submittedName>
        <fullName evidence="12">Peptidase M48</fullName>
    </submittedName>
</protein>
<evidence type="ECO:0000256" key="7">
    <source>
        <dbReference type="PIRSR" id="PIRSR627057-2"/>
    </source>
</evidence>
<feature type="active site" evidence="6">
    <location>
        <position position="309"/>
    </location>
</feature>
<dbReference type="GO" id="GO:0071586">
    <property type="term" value="P:CAAX-box protein processing"/>
    <property type="evidence" value="ECO:0007669"/>
    <property type="project" value="InterPro"/>
</dbReference>
<keyword evidence="5" id="KW-0482">Metalloprotease</keyword>
<comment type="cofactor">
    <cofactor evidence="7">
        <name>Zn(2+)</name>
        <dbReference type="ChEBI" id="CHEBI:29105"/>
    </cofactor>
    <text evidence="7">Binds 1 zinc ion per subunit.</text>
</comment>
<feature type="transmembrane region" description="Helical" evidence="8">
    <location>
        <begin position="92"/>
        <end position="112"/>
    </location>
</feature>
<organism evidence="12 13">
    <name type="scientific">Roseateles depolymerans</name>
    <dbReference type="NCBI Taxonomy" id="76731"/>
    <lineage>
        <taxon>Bacteria</taxon>
        <taxon>Pseudomonadati</taxon>
        <taxon>Pseudomonadota</taxon>
        <taxon>Betaproteobacteria</taxon>
        <taxon>Burkholderiales</taxon>
        <taxon>Sphaerotilaceae</taxon>
        <taxon>Roseateles</taxon>
    </lineage>
</organism>
<dbReference type="Pfam" id="PF16491">
    <property type="entry name" value="Peptidase_M48_N"/>
    <property type="match status" value="1"/>
</dbReference>
<keyword evidence="9" id="KW-0732">Signal</keyword>
<evidence type="ECO:0000259" key="11">
    <source>
        <dbReference type="Pfam" id="PF16491"/>
    </source>
</evidence>
<dbReference type="InterPro" id="IPR027057">
    <property type="entry name" value="CAXX_Prtase_1"/>
</dbReference>
<dbReference type="GO" id="GO:0004222">
    <property type="term" value="F:metalloendopeptidase activity"/>
    <property type="evidence" value="ECO:0007669"/>
    <property type="project" value="InterPro"/>
</dbReference>
<feature type="transmembrane region" description="Helical" evidence="8">
    <location>
        <begin position="356"/>
        <end position="376"/>
    </location>
</feature>
<dbReference type="EMBL" id="QFOD01000001">
    <property type="protein sequence ID" value="PZP36519.1"/>
    <property type="molecule type" value="Genomic_DNA"/>
</dbReference>
<evidence type="ECO:0000259" key="10">
    <source>
        <dbReference type="Pfam" id="PF01435"/>
    </source>
</evidence>
<feature type="chain" id="PRO_5016081981" evidence="9">
    <location>
        <begin position="21"/>
        <end position="451"/>
    </location>
</feature>
<evidence type="ECO:0000256" key="6">
    <source>
        <dbReference type="PIRSR" id="PIRSR627057-1"/>
    </source>
</evidence>
<keyword evidence="2 7" id="KW-0479">Metal-binding</keyword>
<dbReference type="InterPro" id="IPR001915">
    <property type="entry name" value="Peptidase_M48"/>
</dbReference>
<dbReference type="InterPro" id="IPR032456">
    <property type="entry name" value="Peptidase_M48_N"/>
</dbReference>
<dbReference type="CDD" id="cd07343">
    <property type="entry name" value="M48A_Zmpste24p_like"/>
    <property type="match status" value="1"/>
</dbReference>
<comment type="caution">
    <text evidence="12">The sequence shown here is derived from an EMBL/GenBank/DDBJ whole genome shotgun (WGS) entry which is preliminary data.</text>
</comment>
<keyword evidence="8" id="KW-0472">Membrane</keyword>
<keyword evidence="1" id="KW-0645">Protease</keyword>
<gene>
    <name evidence="12" type="ORF">DI603_00700</name>
</gene>
<keyword evidence="3" id="KW-0378">Hydrolase</keyword>
<feature type="transmembrane region" description="Helical" evidence="8">
    <location>
        <begin position="206"/>
        <end position="229"/>
    </location>
</feature>
<proteinExistence type="predicted"/>
<feature type="transmembrane region" description="Helical" evidence="8">
    <location>
        <begin position="174"/>
        <end position="199"/>
    </location>
</feature>
<feature type="active site" description="Proton donor" evidence="6">
    <location>
        <position position="392"/>
    </location>
</feature>
<reference evidence="12 13" key="1">
    <citation type="submission" date="2017-08" db="EMBL/GenBank/DDBJ databases">
        <title>Infants hospitalized years apart are colonized by the same room-sourced microbial strains.</title>
        <authorList>
            <person name="Brooks B."/>
            <person name="Olm M.R."/>
            <person name="Firek B.A."/>
            <person name="Baker R."/>
            <person name="Thomas B.C."/>
            <person name="Morowitz M.J."/>
            <person name="Banfield J.F."/>
        </authorList>
    </citation>
    <scope>NUCLEOTIDE SEQUENCE [LARGE SCALE GENOMIC DNA]</scope>
    <source>
        <strain evidence="12">S2_012_000_R2_81</strain>
    </source>
</reference>
<accession>A0A2W5G3D4</accession>